<feature type="non-terminal residue" evidence="2">
    <location>
        <position position="1"/>
    </location>
</feature>
<dbReference type="Proteomes" id="UP001153148">
    <property type="component" value="Unassembled WGS sequence"/>
</dbReference>
<gene>
    <name evidence="2" type="ORF">TPAB3V08_LOCUS8749</name>
</gene>
<reference evidence="2" key="1">
    <citation type="submission" date="2021-03" db="EMBL/GenBank/DDBJ databases">
        <authorList>
            <person name="Tran Van P."/>
        </authorList>
    </citation>
    <scope>NUCLEOTIDE SEQUENCE</scope>
</reference>
<dbReference type="Pfam" id="PF23553">
    <property type="entry name" value="NELF-A_N"/>
    <property type="match status" value="1"/>
</dbReference>
<dbReference type="InterPro" id="IPR056557">
    <property type="entry name" value="NELF-A_N"/>
</dbReference>
<sequence>WQVELEEILEVAQLDSEQWVSMLAEGMKTLPATGSLNTEIGDVDENRRIFSDLVNDLRKLVRKQTELSMLPLECHYLNKSALVNVVGQQVGPN</sequence>
<proteinExistence type="predicted"/>
<dbReference type="EMBL" id="CAJPIN010017291">
    <property type="protein sequence ID" value="CAG2061796.1"/>
    <property type="molecule type" value="Genomic_DNA"/>
</dbReference>
<evidence type="ECO:0000313" key="3">
    <source>
        <dbReference type="Proteomes" id="UP001153148"/>
    </source>
</evidence>
<name>A0ABN7P3X7_TIMPD</name>
<evidence type="ECO:0000313" key="2">
    <source>
        <dbReference type="EMBL" id="CAG2061796.1"/>
    </source>
</evidence>
<comment type="caution">
    <text evidence="2">The sequence shown here is derived from an EMBL/GenBank/DDBJ whole genome shotgun (WGS) entry which is preliminary data.</text>
</comment>
<dbReference type="PROSITE" id="PS51838">
    <property type="entry name" value="HDAG"/>
    <property type="match status" value="1"/>
</dbReference>
<dbReference type="PANTHER" id="PTHR13328:SF4">
    <property type="entry name" value="NEGATIVE ELONGATION FACTOR A"/>
    <property type="match status" value="1"/>
</dbReference>
<evidence type="ECO:0000259" key="1">
    <source>
        <dbReference type="PROSITE" id="PS51838"/>
    </source>
</evidence>
<feature type="domain" description="HDAg" evidence="1">
    <location>
        <begin position="19"/>
        <end position="93"/>
    </location>
</feature>
<keyword evidence="3" id="KW-1185">Reference proteome</keyword>
<accession>A0ABN7P3X7</accession>
<dbReference type="InterPro" id="IPR052828">
    <property type="entry name" value="NELF-A_domain"/>
</dbReference>
<dbReference type="InterPro" id="IPR037517">
    <property type="entry name" value="HDAG_dom"/>
</dbReference>
<organism evidence="2 3">
    <name type="scientific">Timema podura</name>
    <name type="common">Walking stick</name>
    <dbReference type="NCBI Taxonomy" id="61482"/>
    <lineage>
        <taxon>Eukaryota</taxon>
        <taxon>Metazoa</taxon>
        <taxon>Ecdysozoa</taxon>
        <taxon>Arthropoda</taxon>
        <taxon>Hexapoda</taxon>
        <taxon>Insecta</taxon>
        <taxon>Pterygota</taxon>
        <taxon>Neoptera</taxon>
        <taxon>Polyneoptera</taxon>
        <taxon>Phasmatodea</taxon>
        <taxon>Timematodea</taxon>
        <taxon>Timematoidea</taxon>
        <taxon>Timematidae</taxon>
        <taxon>Timema</taxon>
    </lineage>
</organism>
<protein>
    <recommendedName>
        <fullName evidence="1">HDAg domain-containing protein</fullName>
    </recommendedName>
</protein>
<dbReference type="PANTHER" id="PTHR13328">
    <property type="entry name" value="NEGATIVE ELONGATION FACTOR A NELF-A"/>
    <property type="match status" value="1"/>
</dbReference>